<dbReference type="AlphaFoldDB" id="A0A1L9BF22"/>
<evidence type="ECO:0000256" key="6">
    <source>
        <dbReference type="ARBA" id="ARBA00023136"/>
    </source>
</evidence>
<dbReference type="RefSeq" id="WP_071897265.1">
    <property type="nucleotide sequence ID" value="NZ_MPIN01000002.1"/>
</dbReference>
<evidence type="ECO:0000256" key="5">
    <source>
        <dbReference type="ARBA" id="ARBA00022989"/>
    </source>
</evidence>
<keyword evidence="2 7" id="KW-0813">Transport</keyword>
<keyword evidence="5 7" id="KW-1133">Transmembrane helix</keyword>
<keyword evidence="6 7" id="KW-0472">Membrane</keyword>
<comment type="caution">
    <text evidence="9">The sequence shown here is derived from an EMBL/GenBank/DDBJ whole genome shotgun (WGS) entry which is preliminary data.</text>
</comment>
<dbReference type="PANTHER" id="PTHR30465:SF74">
    <property type="entry name" value="OLIGOPEPTIDE TRANSPORT SYSTEM PERMEASE PROTEIN OPPB"/>
    <property type="match status" value="1"/>
</dbReference>
<name>A0A1L9BF22_9BACT</name>
<dbReference type="PROSITE" id="PS50928">
    <property type="entry name" value="ABC_TM1"/>
    <property type="match status" value="1"/>
</dbReference>
<feature type="transmembrane region" description="Helical" evidence="7">
    <location>
        <begin position="157"/>
        <end position="182"/>
    </location>
</feature>
<reference evidence="9 10" key="2">
    <citation type="submission" date="2016-12" db="EMBL/GenBank/DDBJ databases">
        <title>Draft Genome Sequence of Cystobacter ferrugineus Strain Cbfe23.</title>
        <authorList>
            <person name="Akbar S."/>
            <person name="Dowd S.E."/>
            <person name="Stevens D.C."/>
        </authorList>
    </citation>
    <scope>NUCLEOTIDE SEQUENCE [LARGE SCALE GENOMIC DNA]</scope>
    <source>
        <strain evidence="9 10">Cbfe23</strain>
    </source>
</reference>
<organism evidence="9 10">
    <name type="scientific">Cystobacter ferrugineus</name>
    <dbReference type="NCBI Taxonomy" id="83449"/>
    <lineage>
        <taxon>Bacteria</taxon>
        <taxon>Pseudomonadati</taxon>
        <taxon>Myxococcota</taxon>
        <taxon>Myxococcia</taxon>
        <taxon>Myxococcales</taxon>
        <taxon>Cystobacterineae</taxon>
        <taxon>Archangiaceae</taxon>
        <taxon>Cystobacter</taxon>
    </lineage>
</organism>
<comment type="similarity">
    <text evidence="7">Belongs to the binding-protein-dependent transport system permease family.</text>
</comment>
<dbReference type="InterPro" id="IPR000515">
    <property type="entry name" value="MetI-like"/>
</dbReference>
<evidence type="ECO:0000256" key="3">
    <source>
        <dbReference type="ARBA" id="ARBA00022475"/>
    </source>
</evidence>
<keyword evidence="10" id="KW-1185">Reference proteome</keyword>
<feature type="transmembrane region" description="Helical" evidence="7">
    <location>
        <begin position="12"/>
        <end position="31"/>
    </location>
</feature>
<protein>
    <submittedName>
        <fullName evidence="9">Peptide ABC transporter permease</fullName>
    </submittedName>
</protein>
<feature type="transmembrane region" description="Helical" evidence="7">
    <location>
        <begin position="257"/>
        <end position="285"/>
    </location>
</feature>
<evidence type="ECO:0000256" key="2">
    <source>
        <dbReference type="ARBA" id="ARBA00022448"/>
    </source>
</evidence>
<dbReference type="PANTHER" id="PTHR30465">
    <property type="entry name" value="INNER MEMBRANE ABC TRANSPORTER"/>
    <property type="match status" value="1"/>
</dbReference>
<feature type="domain" description="ABC transmembrane type-1" evidence="8">
    <location>
        <begin position="90"/>
        <end position="282"/>
    </location>
</feature>
<comment type="subcellular location">
    <subcellularLocation>
        <location evidence="1 7">Cell membrane</location>
        <topology evidence="1 7">Multi-pass membrane protein</topology>
    </subcellularLocation>
</comment>
<dbReference type="STRING" id="83449.BON30_07795"/>
<proteinExistence type="inferred from homology"/>
<dbReference type="Proteomes" id="UP000182229">
    <property type="component" value="Unassembled WGS sequence"/>
</dbReference>
<dbReference type="Pfam" id="PF00528">
    <property type="entry name" value="BPD_transp_1"/>
    <property type="match status" value="1"/>
</dbReference>
<dbReference type="Gene3D" id="1.10.3720.10">
    <property type="entry name" value="MetI-like"/>
    <property type="match status" value="1"/>
</dbReference>
<accession>A0A1L9BF22</accession>
<dbReference type="GO" id="GO:0005886">
    <property type="term" value="C:plasma membrane"/>
    <property type="evidence" value="ECO:0007669"/>
    <property type="project" value="UniProtKB-SubCell"/>
</dbReference>
<dbReference type="InterPro" id="IPR035906">
    <property type="entry name" value="MetI-like_sf"/>
</dbReference>
<dbReference type="CDD" id="cd06261">
    <property type="entry name" value="TM_PBP2"/>
    <property type="match status" value="1"/>
</dbReference>
<dbReference type="GO" id="GO:0055085">
    <property type="term" value="P:transmembrane transport"/>
    <property type="evidence" value="ECO:0007669"/>
    <property type="project" value="InterPro"/>
</dbReference>
<evidence type="ECO:0000259" key="8">
    <source>
        <dbReference type="PROSITE" id="PS50928"/>
    </source>
</evidence>
<feature type="transmembrane region" description="Helical" evidence="7">
    <location>
        <begin position="94"/>
        <end position="114"/>
    </location>
</feature>
<evidence type="ECO:0000256" key="7">
    <source>
        <dbReference type="RuleBase" id="RU363032"/>
    </source>
</evidence>
<evidence type="ECO:0000256" key="4">
    <source>
        <dbReference type="ARBA" id="ARBA00022692"/>
    </source>
</evidence>
<keyword evidence="3" id="KW-1003">Cell membrane</keyword>
<sequence>MSPVFVRLGRQLVLVPVVALASYFLMAALPLTSEDESKRQVPPEVLASYRRDLGLGEPLGFLRPWQKLVRGERLGTSAQGVTGDELAWKLSGSVGVGLVALVLALGWALAYALLRARWRRGRLAVLSDVLPAIAFGTPVFIPALLLAPEVVERGHLLPELCAALVISVWPGIFLGTLVADALDTELARDYVRTALGKGLSPRVVLWRHVLPNVLPALLDAVGPVATALLAGSFAAERVFGLPYFGQLYVLAVLQKQVAVVVVSTTVFASLLVVVGLAVEVVRLFVDPRAREVSS</sequence>
<feature type="transmembrane region" description="Helical" evidence="7">
    <location>
        <begin position="123"/>
        <end position="145"/>
    </location>
</feature>
<evidence type="ECO:0000313" key="10">
    <source>
        <dbReference type="Proteomes" id="UP000182229"/>
    </source>
</evidence>
<evidence type="ECO:0000256" key="1">
    <source>
        <dbReference type="ARBA" id="ARBA00004651"/>
    </source>
</evidence>
<gene>
    <name evidence="9" type="ORF">BON30_07795</name>
</gene>
<evidence type="ECO:0000313" key="9">
    <source>
        <dbReference type="EMBL" id="OJH40826.1"/>
    </source>
</evidence>
<dbReference type="EMBL" id="MPIN01000002">
    <property type="protein sequence ID" value="OJH40826.1"/>
    <property type="molecule type" value="Genomic_DNA"/>
</dbReference>
<reference evidence="10" key="1">
    <citation type="submission" date="2016-11" db="EMBL/GenBank/DDBJ databases">
        <authorList>
            <person name="Shukria A."/>
            <person name="Stevens D.C."/>
        </authorList>
    </citation>
    <scope>NUCLEOTIDE SEQUENCE [LARGE SCALE GENOMIC DNA]</scope>
    <source>
        <strain evidence="10">Cbfe23</strain>
    </source>
</reference>
<dbReference type="SUPFAM" id="SSF161098">
    <property type="entry name" value="MetI-like"/>
    <property type="match status" value="1"/>
</dbReference>
<keyword evidence="4 7" id="KW-0812">Transmembrane</keyword>
<dbReference type="OrthoDB" id="9807402at2"/>